<keyword evidence="3" id="KW-0238">DNA-binding</keyword>
<proteinExistence type="inferred from homology"/>
<keyword evidence="7" id="KW-1185">Reference proteome</keyword>
<organism evidence="6 7">
    <name type="scientific">Vulgatibacter incomptus</name>
    <dbReference type="NCBI Taxonomy" id="1391653"/>
    <lineage>
        <taxon>Bacteria</taxon>
        <taxon>Pseudomonadati</taxon>
        <taxon>Myxococcota</taxon>
        <taxon>Myxococcia</taxon>
        <taxon>Myxococcales</taxon>
        <taxon>Cystobacterineae</taxon>
        <taxon>Vulgatibacteraceae</taxon>
        <taxon>Vulgatibacter</taxon>
    </lineage>
</organism>
<dbReference type="InterPro" id="IPR005119">
    <property type="entry name" value="LysR_subst-bd"/>
</dbReference>
<comment type="similarity">
    <text evidence="1">Belongs to the LysR transcriptional regulatory family.</text>
</comment>
<evidence type="ECO:0000256" key="4">
    <source>
        <dbReference type="ARBA" id="ARBA00023163"/>
    </source>
</evidence>
<dbReference type="AlphaFoldDB" id="A0A0K1PIF0"/>
<sequence>MNLHLLRLFARVAEHRSFSRAADELRIGQPAVSKGVKELEAQLGVALLERVPGRVEPTEAGRKLLVHARSIFASEREAEAELAGLEGLEAGSLRIGASTTVATWHLPPLLGRFHQEFPGVSLSLKSANTETVARLLLDRELDSALVEGPIDDPRLRQEPWRTDELVLVASPSTRWRGAGALSIPRCWSVRS</sequence>
<dbReference type="InterPro" id="IPR036390">
    <property type="entry name" value="WH_DNA-bd_sf"/>
</dbReference>
<dbReference type="Proteomes" id="UP000055590">
    <property type="component" value="Chromosome"/>
</dbReference>
<evidence type="ECO:0000256" key="3">
    <source>
        <dbReference type="ARBA" id="ARBA00023125"/>
    </source>
</evidence>
<dbReference type="EMBL" id="CP012332">
    <property type="protein sequence ID" value="AKU92889.1"/>
    <property type="molecule type" value="Genomic_DNA"/>
</dbReference>
<dbReference type="GO" id="GO:0000976">
    <property type="term" value="F:transcription cis-regulatory region binding"/>
    <property type="evidence" value="ECO:0007669"/>
    <property type="project" value="TreeGrafter"/>
</dbReference>
<dbReference type="FunFam" id="1.10.10.10:FF:000001">
    <property type="entry name" value="LysR family transcriptional regulator"/>
    <property type="match status" value="1"/>
</dbReference>
<dbReference type="PATRIC" id="fig|1391653.3.peg.3423"/>
<keyword evidence="4" id="KW-0804">Transcription</keyword>
<dbReference type="Pfam" id="PF00126">
    <property type="entry name" value="HTH_1"/>
    <property type="match status" value="1"/>
</dbReference>
<protein>
    <submittedName>
        <fullName evidence="6">Transcriptional regulator, LysR family</fullName>
    </submittedName>
</protein>
<dbReference type="KEGG" id="vin:AKJ08_3276"/>
<dbReference type="PANTHER" id="PTHR30126">
    <property type="entry name" value="HTH-TYPE TRANSCRIPTIONAL REGULATOR"/>
    <property type="match status" value="1"/>
</dbReference>
<name>A0A0K1PIF0_9BACT</name>
<feature type="domain" description="HTH lysR-type" evidence="5">
    <location>
        <begin position="1"/>
        <end position="58"/>
    </location>
</feature>
<dbReference type="InterPro" id="IPR000847">
    <property type="entry name" value="LysR_HTH_N"/>
</dbReference>
<gene>
    <name evidence="6" type="ORF">AKJ08_3276</name>
</gene>
<evidence type="ECO:0000256" key="1">
    <source>
        <dbReference type="ARBA" id="ARBA00009437"/>
    </source>
</evidence>
<evidence type="ECO:0000313" key="6">
    <source>
        <dbReference type="EMBL" id="AKU92889.1"/>
    </source>
</evidence>
<evidence type="ECO:0000313" key="7">
    <source>
        <dbReference type="Proteomes" id="UP000055590"/>
    </source>
</evidence>
<dbReference type="Pfam" id="PF03466">
    <property type="entry name" value="LysR_substrate"/>
    <property type="match status" value="1"/>
</dbReference>
<dbReference type="SUPFAM" id="SSF53850">
    <property type="entry name" value="Periplasmic binding protein-like II"/>
    <property type="match status" value="1"/>
</dbReference>
<dbReference type="SUPFAM" id="SSF46785">
    <property type="entry name" value="Winged helix' DNA-binding domain"/>
    <property type="match status" value="1"/>
</dbReference>
<accession>A0A0K1PIF0</accession>
<dbReference type="PRINTS" id="PR00039">
    <property type="entry name" value="HTHLYSR"/>
</dbReference>
<dbReference type="STRING" id="1391653.AKJ08_3276"/>
<dbReference type="Gene3D" id="1.10.10.10">
    <property type="entry name" value="Winged helix-like DNA-binding domain superfamily/Winged helix DNA-binding domain"/>
    <property type="match status" value="1"/>
</dbReference>
<dbReference type="GO" id="GO:0003700">
    <property type="term" value="F:DNA-binding transcription factor activity"/>
    <property type="evidence" value="ECO:0007669"/>
    <property type="project" value="InterPro"/>
</dbReference>
<evidence type="ECO:0000256" key="2">
    <source>
        <dbReference type="ARBA" id="ARBA00023015"/>
    </source>
</evidence>
<dbReference type="PANTHER" id="PTHR30126:SF39">
    <property type="entry name" value="HTH-TYPE TRANSCRIPTIONAL REGULATOR CYSL"/>
    <property type="match status" value="1"/>
</dbReference>
<dbReference type="PROSITE" id="PS50931">
    <property type="entry name" value="HTH_LYSR"/>
    <property type="match status" value="1"/>
</dbReference>
<dbReference type="Gene3D" id="3.40.190.290">
    <property type="match status" value="1"/>
</dbReference>
<evidence type="ECO:0000259" key="5">
    <source>
        <dbReference type="PROSITE" id="PS50931"/>
    </source>
</evidence>
<reference evidence="6 7" key="1">
    <citation type="submission" date="2015-08" db="EMBL/GenBank/DDBJ databases">
        <authorList>
            <person name="Babu N.S."/>
            <person name="Beckwith C.J."/>
            <person name="Beseler K.G."/>
            <person name="Brison A."/>
            <person name="Carone J.V."/>
            <person name="Caskin T.P."/>
            <person name="Diamond M."/>
            <person name="Durham M.E."/>
            <person name="Foxe J.M."/>
            <person name="Go M."/>
            <person name="Henderson B.A."/>
            <person name="Jones I.B."/>
            <person name="McGettigan J.A."/>
            <person name="Micheletti S.J."/>
            <person name="Nasrallah M.E."/>
            <person name="Ortiz D."/>
            <person name="Piller C.R."/>
            <person name="Privatt S.R."/>
            <person name="Schneider S.L."/>
            <person name="Sharp S."/>
            <person name="Smith T.C."/>
            <person name="Stanton J.D."/>
            <person name="Ullery H.E."/>
            <person name="Wilson R.J."/>
            <person name="Serrano M.G."/>
            <person name="Buck G."/>
            <person name="Lee V."/>
            <person name="Wang Y."/>
            <person name="Carvalho R."/>
            <person name="Voegtly L."/>
            <person name="Shi R."/>
            <person name="Duckworth R."/>
            <person name="Johnson A."/>
            <person name="Loviza R."/>
            <person name="Walstead R."/>
            <person name="Shah Z."/>
            <person name="Kiflezghi M."/>
            <person name="Wade K."/>
            <person name="Ball S.L."/>
            <person name="Bradley K.W."/>
            <person name="Asai D.J."/>
            <person name="Bowman C.A."/>
            <person name="Russell D.A."/>
            <person name="Pope W.H."/>
            <person name="Jacobs-Sera D."/>
            <person name="Hendrix R.W."/>
            <person name="Hatfull G.F."/>
        </authorList>
    </citation>
    <scope>NUCLEOTIDE SEQUENCE [LARGE SCALE GENOMIC DNA]</scope>
    <source>
        <strain evidence="6 7">DSM 27710</strain>
    </source>
</reference>
<keyword evidence="2" id="KW-0805">Transcription regulation</keyword>
<dbReference type="InterPro" id="IPR036388">
    <property type="entry name" value="WH-like_DNA-bd_sf"/>
</dbReference>